<evidence type="ECO:0000313" key="2">
    <source>
        <dbReference type="Proteomes" id="UP001148737"/>
    </source>
</evidence>
<sequence>MPDTPEPVVPPYGGRGPLCMGITWAEAAVALVLIALRAKTASFYRERRSFSGILGLRWDFIWVIMALLIALAAQVLMTISAKHGLGNHEMLLGDDDIVETNFWSWMAQVVAIMALAVGRIAVIAFLLTVQARANRNGRWVLYIIGFLQAAINVAEVVLILYQCSPIDKLWDQNVKGTCNLIVLCSQLGFLQGSIGVLADLVLAFYPTYLIGPLQHMKTSLKIGLCLILSGGIVAAVAGINKTIAIATITQNDITYAIAKLNTWVLTEMWFIIIFGSIPVLRPFFVRFSQQLRGTSDGDANLRAQEPRFNFGSRRPTRERPVQTSENGGSVNKPWRGDGRDDTWLQLDDRPCEYSAHTSARRPSSQFENSEHQDAGIDVLETQQSKGSTDGIMVTTETTVTTEERFYGQAL</sequence>
<dbReference type="Proteomes" id="UP001148737">
    <property type="component" value="Unassembled WGS sequence"/>
</dbReference>
<proteinExistence type="predicted"/>
<protein>
    <submittedName>
        <fullName evidence="1">Uncharacterized protein</fullName>
    </submittedName>
</protein>
<gene>
    <name evidence="1" type="ORF">NLG97_g965</name>
</gene>
<organism evidence="1 2">
    <name type="scientific">Lecanicillium saksenae</name>
    <dbReference type="NCBI Taxonomy" id="468837"/>
    <lineage>
        <taxon>Eukaryota</taxon>
        <taxon>Fungi</taxon>
        <taxon>Dikarya</taxon>
        <taxon>Ascomycota</taxon>
        <taxon>Pezizomycotina</taxon>
        <taxon>Sordariomycetes</taxon>
        <taxon>Hypocreomycetidae</taxon>
        <taxon>Hypocreales</taxon>
        <taxon>Cordycipitaceae</taxon>
        <taxon>Lecanicillium</taxon>
    </lineage>
</organism>
<keyword evidence="2" id="KW-1185">Reference proteome</keyword>
<name>A0ACC1R5P7_9HYPO</name>
<reference evidence="1" key="1">
    <citation type="submission" date="2022-07" db="EMBL/GenBank/DDBJ databases">
        <title>Genome Sequence of Lecanicillium saksenae.</title>
        <authorList>
            <person name="Buettner E."/>
        </authorList>
    </citation>
    <scope>NUCLEOTIDE SEQUENCE</scope>
    <source>
        <strain evidence="1">VT-O1</strain>
    </source>
</reference>
<accession>A0ACC1R5P7</accession>
<comment type="caution">
    <text evidence="1">The sequence shown here is derived from an EMBL/GenBank/DDBJ whole genome shotgun (WGS) entry which is preliminary data.</text>
</comment>
<evidence type="ECO:0000313" key="1">
    <source>
        <dbReference type="EMBL" id="KAJ3498636.1"/>
    </source>
</evidence>
<dbReference type="EMBL" id="JANAKD010000041">
    <property type="protein sequence ID" value="KAJ3498636.1"/>
    <property type="molecule type" value="Genomic_DNA"/>
</dbReference>